<dbReference type="Proteomes" id="UP000240883">
    <property type="component" value="Unassembled WGS sequence"/>
</dbReference>
<gene>
    <name evidence="1" type="ORF">BS50DRAFT_633151</name>
</gene>
<organism evidence="1 2">
    <name type="scientific">Corynespora cassiicola Philippines</name>
    <dbReference type="NCBI Taxonomy" id="1448308"/>
    <lineage>
        <taxon>Eukaryota</taxon>
        <taxon>Fungi</taxon>
        <taxon>Dikarya</taxon>
        <taxon>Ascomycota</taxon>
        <taxon>Pezizomycotina</taxon>
        <taxon>Dothideomycetes</taxon>
        <taxon>Pleosporomycetidae</taxon>
        <taxon>Pleosporales</taxon>
        <taxon>Corynesporascaceae</taxon>
        <taxon>Corynespora</taxon>
    </lineage>
</organism>
<reference evidence="1 2" key="1">
    <citation type="journal article" date="2018" name="Front. Microbiol.">
        <title>Genome-Wide Analysis of Corynespora cassiicola Leaf Fall Disease Putative Effectors.</title>
        <authorList>
            <person name="Lopez D."/>
            <person name="Ribeiro S."/>
            <person name="Label P."/>
            <person name="Fumanal B."/>
            <person name="Venisse J.S."/>
            <person name="Kohler A."/>
            <person name="de Oliveira R.R."/>
            <person name="Labutti K."/>
            <person name="Lipzen A."/>
            <person name="Lail K."/>
            <person name="Bauer D."/>
            <person name="Ohm R.A."/>
            <person name="Barry K.W."/>
            <person name="Spatafora J."/>
            <person name="Grigoriev I.V."/>
            <person name="Martin F.M."/>
            <person name="Pujade-Renaud V."/>
        </authorList>
    </citation>
    <scope>NUCLEOTIDE SEQUENCE [LARGE SCALE GENOMIC DNA]</scope>
    <source>
        <strain evidence="1 2">Philippines</strain>
    </source>
</reference>
<sequence length="225" mass="26311">MSSTDYSESTEAFLQKYSDTSKYHPWDLTILKYSDEIPEFMTLRYFAFWNAYQREEKIGTPPRLPIPAPPLRPAEVLEPAIEKWRQNILQVIESRTEHYSPRRIVDTTPHSSLTSFDTSGTDDAIPHHALQIPEVLAIILHHAELSSQYSAWHVSTLWRRTTEYIWNSQYKASTSTPVQNGQGVQKQTLEEPTEQEIDEMVKEMENIVHSEHRPEHHYYFPARLT</sequence>
<evidence type="ECO:0000313" key="2">
    <source>
        <dbReference type="Proteomes" id="UP000240883"/>
    </source>
</evidence>
<protein>
    <submittedName>
        <fullName evidence="1">Uncharacterized protein</fullName>
    </submittedName>
</protein>
<keyword evidence="2" id="KW-1185">Reference proteome</keyword>
<dbReference type="EMBL" id="KZ678133">
    <property type="protein sequence ID" value="PSN69393.1"/>
    <property type="molecule type" value="Genomic_DNA"/>
</dbReference>
<evidence type="ECO:0000313" key="1">
    <source>
        <dbReference type="EMBL" id="PSN69393.1"/>
    </source>
</evidence>
<dbReference type="AlphaFoldDB" id="A0A2T2NVH5"/>
<accession>A0A2T2NVH5</accession>
<name>A0A2T2NVH5_CORCC</name>
<proteinExistence type="predicted"/>